<dbReference type="InterPro" id="IPR011990">
    <property type="entry name" value="TPR-like_helical_dom_sf"/>
</dbReference>
<dbReference type="NCBIfam" id="NF040586">
    <property type="entry name" value="FxSxx_TPR"/>
    <property type="match status" value="1"/>
</dbReference>
<dbReference type="InterPro" id="IPR019734">
    <property type="entry name" value="TPR_rpt"/>
</dbReference>
<dbReference type="InterPro" id="IPR027417">
    <property type="entry name" value="P-loop_NTPase"/>
</dbReference>
<organism evidence="3">
    <name type="scientific">Streptomyces sp. R28</name>
    <dbReference type="NCBI Taxonomy" id="3238628"/>
    <lineage>
        <taxon>Bacteria</taxon>
        <taxon>Bacillati</taxon>
        <taxon>Actinomycetota</taxon>
        <taxon>Actinomycetes</taxon>
        <taxon>Kitasatosporales</taxon>
        <taxon>Streptomycetaceae</taxon>
        <taxon>Streptomyces</taxon>
    </lineage>
</organism>
<dbReference type="PANTHER" id="PTHR46082">
    <property type="entry name" value="ATP/GTP-BINDING PROTEIN-RELATED"/>
    <property type="match status" value="1"/>
</dbReference>
<proteinExistence type="predicted"/>
<reference evidence="3" key="1">
    <citation type="submission" date="2024-07" db="EMBL/GenBank/DDBJ databases">
        <authorList>
            <person name="Yu S.T."/>
        </authorList>
    </citation>
    <scope>NUCLEOTIDE SEQUENCE</scope>
    <source>
        <strain evidence="3">R28</strain>
    </source>
</reference>
<evidence type="ECO:0000313" key="3">
    <source>
        <dbReference type="EMBL" id="XDQ34874.1"/>
    </source>
</evidence>
<dbReference type="InterPro" id="IPR041664">
    <property type="entry name" value="AAA_16"/>
</dbReference>
<protein>
    <submittedName>
        <fullName evidence="3">FxSxx-COOH system tetratricopeptide repeat protein</fullName>
    </submittedName>
</protein>
<evidence type="ECO:0000256" key="1">
    <source>
        <dbReference type="SAM" id="MobiDB-lite"/>
    </source>
</evidence>
<dbReference type="PANTHER" id="PTHR46082:SF6">
    <property type="entry name" value="AAA+ ATPASE DOMAIN-CONTAINING PROTEIN-RELATED"/>
    <property type="match status" value="1"/>
</dbReference>
<feature type="region of interest" description="Disordered" evidence="1">
    <location>
        <begin position="914"/>
        <end position="936"/>
    </location>
</feature>
<gene>
    <name evidence="3" type="primary">fxsT</name>
    <name evidence="3" type="ORF">AB5J49_16855</name>
</gene>
<name>A0AB39PWT7_9ACTN</name>
<dbReference type="Gene3D" id="1.25.40.10">
    <property type="entry name" value="Tetratricopeptide repeat domain"/>
    <property type="match status" value="3"/>
</dbReference>
<dbReference type="InterPro" id="IPR053137">
    <property type="entry name" value="NLR-like"/>
</dbReference>
<dbReference type="EMBL" id="CP163439">
    <property type="protein sequence ID" value="XDQ34874.1"/>
    <property type="molecule type" value="Genomic_DNA"/>
</dbReference>
<evidence type="ECO:0000259" key="2">
    <source>
        <dbReference type="Pfam" id="PF13191"/>
    </source>
</evidence>
<dbReference type="SUPFAM" id="SSF52540">
    <property type="entry name" value="P-loop containing nucleoside triphosphate hydrolases"/>
    <property type="match status" value="1"/>
</dbReference>
<dbReference type="Pfam" id="PF13424">
    <property type="entry name" value="TPR_12"/>
    <property type="match status" value="5"/>
</dbReference>
<dbReference type="SUPFAM" id="SSF48452">
    <property type="entry name" value="TPR-like"/>
    <property type="match status" value="4"/>
</dbReference>
<dbReference type="Pfam" id="PF13191">
    <property type="entry name" value="AAA_16"/>
    <property type="match status" value="1"/>
</dbReference>
<dbReference type="AlphaFoldDB" id="A0AB39PWT7"/>
<dbReference type="RefSeq" id="WP_369169452.1">
    <property type="nucleotide sequence ID" value="NZ_CP163439.1"/>
</dbReference>
<dbReference type="Gene3D" id="3.40.50.300">
    <property type="entry name" value="P-loop containing nucleotide triphosphate hydrolases"/>
    <property type="match status" value="1"/>
</dbReference>
<accession>A0AB39PWT7</accession>
<dbReference type="SMART" id="SM00028">
    <property type="entry name" value="TPR"/>
    <property type="match status" value="11"/>
</dbReference>
<feature type="domain" description="Orc1-like AAA ATPase" evidence="2">
    <location>
        <begin position="61"/>
        <end position="152"/>
    </location>
</feature>
<sequence length="936" mass="101629">MSTDDGQSRLRIEAAGQGSIAAQRIRNAYTGDVLPAEALHTPEKVSAAPGTSNLPPATLCLGREEELAQLRRILSSQHEGAITQSGAVHGLGGIGKSTLALHYAHRHRDDYTLIWWINGASPDEIETSLTSLTHTLVPGWAAKADRVAQVAWAMQWLAWHPDWLLIYDNVDNPDALTPYTGALHQGRHLATSRRTTGWPDSVPTLTLGNLDPDDATTLLCRLVFKDASPTARQQAEARALSVELGHFPLAIKQAGAYLAQNRGISFDAYRRRLDSKLAKTAHGSDAERTLARIWNVTLHALEKADPLAVELLHTAAWLAPDDISHSLLTPPGTDPDDIAEATGALTAYSMVTDTGTALSVHRLVQTVLRAPQNTDGIQPLRHLQGRERAEQAVLHSLIPPPGQDIPTEDQWDTLTPHIVALAATRPPKHHNASLAIVYKIAGHRLHLQGHTARAVPLYEATLAQHEQVQGNTHPDTLNIRNNLAAAYEAAGDLGRAIPLYEATLAQREQVQGDEHPDTLQSRNNLAGAYEAAGDLGRAIPLHEATLAQREKVRGHTHPETLTSRNNLAYAYRAAGDLGRAIPLYEATLAQREQVQGDEHPDTLQSRNNLASVYYAAGDLGRAIPLYETALAQYEQGQGDEHPDTLNIRNNLASAYRTAGDLSRAIPLLEATVAQYERVRGDAHPDTLSSRNNLAQAYDAAGNLSRAIPLLEATVAQYERVRGDAHPDTLTSRNNLAQAYDAAGNLSRAIPLLEATVAQYERVRGDAHPDTLTSCNNLASVYYAAGDLERAIPLHEATLAQREKVRGHTHPETLTSRNNLAGAYCAAGDLERAIPLLEATLAQREKVRGHTHPETLTSRNNLAAAYEAAGDLSRAIPLYEATLAQYERVRGHTHPETLTSRNNLARVRVAAVQQLDTATPGTDLGRQPPPEATERSV</sequence>
<dbReference type="Pfam" id="PF13374">
    <property type="entry name" value="TPR_10"/>
    <property type="match status" value="1"/>
</dbReference>